<sequence>MRFLCTVVLLLLVSATFAVSTPLEGFEEAHIRVKRRHHHHHGWGGGPYGMMGGWGGPYGMMGGWGGPYGMMGGWDGPYGMGGYGWGR</sequence>
<protein>
    <submittedName>
        <fullName evidence="2">Uncharacterized protein</fullName>
    </submittedName>
</protein>
<gene>
    <name evidence="2" type="ORF">TELCIR_04966</name>
</gene>
<evidence type="ECO:0000313" key="2">
    <source>
        <dbReference type="EMBL" id="PIO73074.1"/>
    </source>
</evidence>
<keyword evidence="3" id="KW-1185">Reference proteome</keyword>
<keyword evidence="1" id="KW-0732">Signal</keyword>
<dbReference type="AlphaFoldDB" id="A0A2G9US38"/>
<accession>A0A2G9US38</accession>
<dbReference type="Proteomes" id="UP000230423">
    <property type="component" value="Unassembled WGS sequence"/>
</dbReference>
<dbReference type="EMBL" id="KZ345527">
    <property type="protein sequence ID" value="PIO73074.1"/>
    <property type="molecule type" value="Genomic_DNA"/>
</dbReference>
<proteinExistence type="predicted"/>
<feature type="signal peptide" evidence="1">
    <location>
        <begin position="1"/>
        <end position="18"/>
    </location>
</feature>
<reference evidence="2 3" key="1">
    <citation type="submission" date="2015-09" db="EMBL/GenBank/DDBJ databases">
        <title>Draft genome of the parasitic nematode Teladorsagia circumcincta isolate WARC Sus (inbred).</title>
        <authorList>
            <person name="Mitreva M."/>
        </authorList>
    </citation>
    <scope>NUCLEOTIDE SEQUENCE [LARGE SCALE GENOMIC DNA]</scope>
    <source>
        <strain evidence="2 3">S</strain>
    </source>
</reference>
<feature type="chain" id="PRO_5013775830" evidence="1">
    <location>
        <begin position="19"/>
        <end position="87"/>
    </location>
</feature>
<name>A0A2G9US38_TELCI</name>
<evidence type="ECO:0000256" key="1">
    <source>
        <dbReference type="SAM" id="SignalP"/>
    </source>
</evidence>
<organism evidence="2 3">
    <name type="scientific">Teladorsagia circumcincta</name>
    <name type="common">Brown stomach worm</name>
    <name type="synonym">Ostertagia circumcincta</name>
    <dbReference type="NCBI Taxonomy" id="45464"/>
    <lineage>
        <taxon>Eukaryota</taxon>
        <taxon>Metazoa</taxon>
        <taxon>Ecdysozoa</taxon>
        <taxon>Nematoda</taxon>
        <taxon>Chromadorea</taxon>
        <taxon>Rhabditida</taxon>
        <taxon>Rhabditina</taxon>
        <taxon>Rhabditomorpha</taxon>
        <taxon>Strongyloidea</taxon>
        <taxon>Trichostrongylidae</taxon>
        <taxon>Teladorsagia</taxon>
    </lineage>
</organism>
<evidence type="ECO:0000313" key="3">
    <source>
        <dbReference type="Proteomes" id="UP000230423"/>
    </source>
</evidence>